<reference evidence="2 3" key="1">
    <citation type="journal article" date="2010" name="DNA Res.">
        <title>Genome sequence of Kitasatospora setae NBRC 14216T: an evolutionary snapshot of the family Streptomycetaceae.</title>
        <authorList>
            <person name="Ichikawa N."/>
            <person name="Oguchi A."/>
            <person name="Ikeda H."/>
            <person name="Ishikawa J."/>
            <person name="Kitani S."/>
            <person name="Watanabe Y."/>
            <person name="Nakamura S."/>
            <person name="Katano Y."/>
            <person name="Kishi E."/>
            <person name="Sasagawa M."/>
            <person name="Ankai A."/>
            <person name="Fukui S."/>
            <person name="Hashimoto Y."/>
            <person name="Kamata S."/>
            <person name="Otoguro M."/>
            <person name="Tanikawa S."/>
            <person name="Nihira T."/>
            <person name="Horinouchi S."/>
            <person name="Ohnishi Y."/>
            <person name="Hayakawa M."/>
            <person name="Kuzuyama T."/>
            <person name="Arisawa A."/>
            <person name="Nomoto F."/>
            <person name="Miura H."/>
            <person name="Takahashi Y."/>
            <person name="Fujita N."/>
        </authorList>
    </citation>
    <scope>NUCLEOTIDE SEQUENCE [LARGE SCALE GENOMIC DNA]</scope>
    <source>
        <strain evidence="3">ATCC 33774 / DSM 43861 / JCM 3304 / KCC A-0304 / NBRC 14216 / KM-6054</strain>
    </source>
</reference>
<organism evidence="2 3">
    <name type="scientific">Kitasatospora setae (strain ATCC 33774 / DSM 43861 / JCM 3304 / KCC A-0304 / NBRC 14216 / KM-6054)</name>
    <name type="common">Streptomyces setae</name>
    <dbReference type="NCBI Taxonomy" id="452652"/>
    <lineage>
        <taxon>Bacteria</taxon>
        <taxon>Bacillati</taxon>
        <taxon>Actinomycetota</taxon>
        <taxon>Actinomycetes</taxon>
        <taxon>Kitasatosporales</taxon>
        <taxon>Streptomycetaceae</taxon>
        <taxon>Kitasatospora</taxon>
    </lineage>
</organism>
<keyword evidence="3" id="KW-1185">Reference proteome</keyword>
<dbReference type="AlphaFoldDB" id="E4N465"/>
<feature type="chain" id="PRO_5038411642" evidence="1">
    <location>
        <begin position="28"/>
        <end position="200"/>
    </location>
</feature>
<evidence type="ECO:0000256" key="1">
    <source>
        <dbReference type="SAM" id="SignalP"/>
    </source>
</evidence>
<dbReference type="SUPFAM" id="SSF56973">
    <property type="entry name" value="Aerolisin/ETX pore-forming domain"/>
    <property type="match status" value="1"/>
</dbReference>
<feature type="signal peptide" evidence="1">
    <location>
        <begin position="1"/>
        <end position="27"/>
    </location>
</feature>
<dbReference type="Pfam" id="PF03318">
    <property type="entry name" value="ETX_MTX2"/>
    <property type="match status" value="1"/>
</dbReference>
<evidence type="ECO:0000313" key="2">
    <source>
        <dbReference type="EMBL" id="BAJ25996.1"/>
    </source>
</evidence>
<dbReference type="HOGENOM" id="CLU_1364711_0_0_11"/>
<dbReference type="Proteomes" id="UP000007076">
    <property type="component" value="Chromosome"/>
</dbReference>
<name>E4N465_KITSK</name>
<accession>E4N465</accession>
<sequence>MELLRTALRKGAAPAAALLLAATPLAAAPVATAQEPTVECDGKWHFESEGDPVLKREIADKFTLDNRNGPEPLDQTVRTKESLTKTFSNQVDLGFEVGAEASAGFGAFSASVQTKFSASYGFSLTDTNTVEKETEVRLVAGPGVGYTRYVGIESVQVTGYYERILDCDKKTQRYQRIGPVTEEAPTRGKAVWTEALPNSK</sequence>
<proteinExistence type="predicted"/>
<gene>
    <name evidence="2" type="ordered locus">KSE_01450</name>
</gene>
<dbReference type="RefSeq" id="WP_014133317.1">
    <property type="nucleotide sequence ID" value="NC_016109.1"/>
</dbReference>
<keyword evidence="1" id="KW-0732">Signal</keyword>
<evidence type="ECO:0000313" key="3">
    <source>
        <dbReference type="Proteomes" id="UP000007076"/>
    </source>
</evidence>
<dbReference type="Gene3D" id="2.170.15.10">
    <property type="entry name" value="Proaerolysin, chain A, domain 3"/>
    <property type="match status" value="1"/>
</dbReference>
<dbReference type="eggNOG" id="ENOG5032121">
    <property type="taxonomic scope" value="Bacteria"/>
</dbReference>
<dbReference type="EMBL" id="AP010968">
    <property type="protein sequence ID" value="BAJ25996.1"/>
    <property type="molecule type" value="Genomic_DNA"/>
</dbReference>
<dbReference type="STRING" id="452652.KSE_01450"/>
<dbReference type="KEGG" id="ksk:KSE_01450"/>
<dbReference type="PATRIC" id="fig|452652.3.peg.136"/>
<dbReference type="InterPro" id="IPR004991">
    <property type="entry name" value="Aerolysin-like"/>
</dbReference>
<protein>
    <submittedName>
        <fullName evidence="2">Uncharacterized protein</fullName>
    </submittedName>
</protein>